<evidence type="ECO:0000256" key="4">
    <source>
        <dbReference type="ARBA" id="ARBA00022553"/>
    </source>
</evidence>
<evidence type="ECO:0000256" key="1">
    <source>
        <dbReference type="ARBA" id="ARBA00000085"/>
    </source>
</evidence>
<dbReference type="InterPro" id="IPR050482">
    <property type="entry name" value="Sensor_HK_TwoCompSys"/>
</dbReference>
<dbReference type="SMART" id="SM00304">
    <property type="entry name" value="HAMP"/>
    <property type="match status" value="1"/>
</dbReference>
<dbReference type="GO" id="GO:0046983">
    <property type="term" value="F:protein dimerization activity"/>
    <property type="evidence" value="ECO:0007669"/>
    <property type="project" value="InterPro"/>
</dbReference>
<dbReference type="GO" id="GO:0000155">
    <property type="term" value="F:phosphorelay sensor kinase activity"/>
    <property type="evidence" value="ECO:0007669"/>
    <property type="project" value="InterPro"/>
</dbReference>
<sequence length="481" mass="49034">MGVVTDIRSRVGAAKLVAAVSCAKAGRSGKRNVSLFWRIFSLNAAGLVVATALLLGPVTVSTPVLPGEALILLAGLTALLAGNAVVLRIGLTPLHRLGRAMATADLLVSGARPTVAGPAEAAELIATYNTMLDRLQAERAAGAGRALQAQERERHRIARELHDEVGQTLTAVLLQLKRVADRVPGELREEVSLAQEATRAGLDEIRRIARRLRPGVLEELGLASALRSLAAEFTHHGLTVHHHVPGDLPRLAPEAELVIYRVAQEGLTNTARHAAADRAELSLRPLPDAVELLVRDNGTGLGTAPEGAGIRGMRERALLTGADLRVAPAPGRGTEVRLRVPVPNEGPHGGHRPAHTPAQPVGAPARPVPAIGAPAADRSVPATGDPAPAWSSVTGSGGPAPARSVNGSSGPAPARSATGIGDESPDQAADQAATAAAPAADQAATAAADAPDQAATAAAPAAGPSATATGDRTADRTGDRP</sequence>
<keyword evidence="13" id="KW-0472">Membrane</keyword>
<evidence type="ECO:0000313" key="16">
    <source>
        <dbReference type="Proteomes" id="UP000061018"/>
    </source>
</evidence>
<keyword evidence="7" id="KW-0547">Nucleotide-binding</keyword>
<feature type="compositionally biased region" description="Low complexity" evidence="12">
    <location>
        <begin position="426"/>
        <end position="471"/>
    </location>
</feature>
<dbReference type="InterPro" id="IPR003594">
    <property type="entry name" value="HATPase_dom"/>
</dbReference>
<dbReference type="Pfam" id="PF02518">
    <property type="entry name" value="HATPase_c"/>
    <property type="match status" value="1"/>
</dbReference>
<dbReference type="EMBL" id="CP012382">
    <property type="protein sequence ID" value="AKZ58533.1"/>
    <property type="molecule type" value="Genomic_DNA"/>
</dbReference>
<keyword evidence="10 13" id="KW-1133">Transmembrane helix</keyword>
<evidence type="ECO:0000256" key="9">
    <source>
        <dbReference type="ARBA" id="ARBA00022840"/>
    </source>
</evidence>
<proteinExistence type="predicted"/>
<dbReference type="PROSITE" id="PS50885">
    <property type="entry name" value="HAMP"/>
    <property type="match status" value="1"/>
</dbReference>
<dbReference type="CDD" id="cd16917">
    <property type="entry name" value="HATPase_UhpB-NarQ-NarX-like"/>
    <property type="match status" value="1"/>
</dbReference>
<keyword evidence="6 13" id="KW-0812">Transmembrane</keyword>
<gene>
    <name evidence="15" type="ORF">SAM23877_5488</name>
</gene>
<dbReference type="InterPro" id="IPR011712">
    <property type="entry name" value="Sig_transdc_His_kin_sub3_dim/P"/>
</dbReference>
<feature type="transmembrane region" description="Helical" evidence="13">
    <location>
        <begin position="70"/>
        <end position="91"/>
    </location>
</feature>
<evidence type="ECO:0000256" key="10">
    <source>
        <dbReference type="ARBA" id="ARBA00022989"/>
    </source>
</evidence>
<evidence type="ECO:0000256" key="8">
    <source>
        <dbReference type="ARBA" id="ARBA00022777"/>
    </source>
</evidence>
<organism evidence="15 16">
    <name type="scientific">Streptomyces ambofaciens (strain ATCC 23877 / 3486 / DSM 40053 / JCM 4204 / NBRC 12836 / NRRL B-2516)</name>
    <dbReference type="NCBI Taxonomy" id="278992"/>
    <lineage>
        <taxon>Bacteria</taxon>
        <taxon>Bacillati</taxon>
        <taxon>Actinomycetota</taxon>
        <taxon>Actinomycetes</taxon>
        <taxon>Kitasatosporales</taxon>
        <taxon>Streptomycetaceae</taxon>
        <taxon>Streptomyces</taxon>
    </lineage>
</organism>
<comment type="catalytic activity">
    <reaction evidence="1">
        <text>ATP + protein L-histidine = ADP + protein N-phospho-L-histidine.</text>
        <dbReference type="EC" id="2.7.13.3"/>
    </reaction>
</comment>
<dbReference type="KEGG" id="samb:SAM23877_5488"/>
<feature type="domain" description="HAMP" evidence="14">
    <location>
        <begin position="88"/>
        <end position="140"/>
    </location>
</feature>
<keyword evidence="4" id="KW-0597">Phosphoprotein</keyword>
<protein>
    <recommendedName>
        <fullName evidence="3">histidine kinase</fullName>
        <ecNumber evidence="3">2.7.13.3</ecNumber>
    </recommendedName>
</protein>
<keyword evidence="9" id="KW-0067">ATP-binding</keyword>
<feature type="region of interest" description="Disordered" evidence="12">
    <location>
        <begin position="328"/>
        <end position="481"/>
    </location>
</feature>
<keyword evidence="8" id="KW-0418">Kinase</keyword>
<evidence type="ECO:0000256" key="2">
    <source>
        <dbReference type="ARBA" id="ARBA00004370"/>
    </source>
</evidence>
<reference evidence="16" key="1">
    <citation type="journal article" date="2015" name="J. Biotechnol.">
        <title>Complete genome sequence of Streptomyces ambofaciens ATCC 23877, the spiramycin producer.</title>
        <authorList>
            <person name="Thibessard A."/>
            <person name="Haas D."/>
            <person name="Gerbaud C."/>
            <person name="Aigle B."/>
            <person name="Lautru S."/>
            <person name="Pernodet J.L."/>
            <person name="Leblond P."/>
        </authorList>
    </citation>
    <scope>NUCLEOTIDE SEQUENCE [LARGE SCALE GENOMIC DNA]</scope>
    <source>
        <strain evidence="16">ATCC 23877 / 3486 / DSM 40053 / JCM 4204 / NBRC 12836 / NRRL B-2516</strain>
    </source>
</reference>
<dbReference type="Gene3D" id="3.30.565.10">
    <property type="entry name" value="Histidine kinase-like ATPase, C-terminal domain"/>
    <property type="match status" value="1"/>
</dbReference>
<dbReference type="PANTHER" id="PTHR24421:SF10">
    <property type="entry name" value="NITRATE_NITRITE SENSOR PROTEIN NARQ"/>
    <property type="match status" value="1"/>
</dbReference>
<dbReference type="InterPro" id="IPR003660">
    <property type="entry name" value="HAMP_dom"/>
</dbReference>
<evidence type="ECO:0000256" key="13">
    <source>
        <dbReference type="SAM" id="Phobius"/>
    </source>
</evidence>
<evidence type="ECO:0000256" key="7">
    <source>
        <dbReference type="ARBA" id="ARBA00022741"/>
    </source>
</evidence>
<dbReference type="PANTHER" id="PTHR24421">
    <property type="entry name" value="NITRATE/NITRITE SENSOR PROTEIN NARX-RELATED"/>
    <property type="match status" value="1"/>
</dbReference>
<evidence type="ECO:0000256" key="12">
    <source>
        <dbReference type="SAM" id="MobiDB-lite"/>
    </source>
</evidence>
<keyword evidence="5" id="KW-0808">Transferase</keyword>
<dbReference type="SUPFAM" id="SSF55874">
    <property type="entry name" value="ATPase domain of HSP90 chaperone/DNA topoisomerase II/histidine kinase"/>
    <property type="match status" value="1"/>
</dbReference>
<name>A0A0K2B008_STRA7</name>
<evidence type="ECO:0000259" key="14">
    <source>
        <dbReference type="PROSITE" id="PS50885"/>
    </source>
</evidence>
<feature type="transmembrane region" description="Helical" evidence="13">
    <location>
        <begin position="35"/>
        <end position="58"/>
    </location>
</feature>
<dbReference type="Proteomes" id="UP000061018">
    <property type="component" value="Chromosome"/>
</dbReference>
<dbReference type="STRING" id="1889.SAM40697_4978"/>
<keyword evidence="11" id="KW-0902">Two-component regulatory system</keyword>
<dbReference type="AlphaFoldDB" id="A0A0K2B008"/>
<evidence type="ECO:0000313" key="15">
    <source>
        <dbReference type="EMBL" id="AKZ58533.1"/>
    </source>
</evidence>
<dbReference type="InterPro" id="IPR036890">
    <property type="entry name" value="HATPase_C_sf"/>
</dbReference>
<evidence type="ECO:0000256" key="3">
    <source>
        <dbReference type="ARBA" id="ARBA00012438"/>
    </source>
</evidence>
<feature type="compositionally biased region" description="Basic and acidic residues" evidence="12">
    <location>
        <begin position="472"/>
        <end position="481"/>
    </location>
</feature>
<accession>A0A0K2B008</accession>
<dbReference type="EC" id="2.7.13.3" evidence="3"/>
<dbReference type="Gene3D" id="1.20.5.1930">
    <property type="match status" value="1"/>
</dbReference>
<evidence type="ECO:0000256" key="5">
    <source>
        <dbReference type="ARBA" id="ARBA00022679"/>
    </source>
</evidence>
<dbReference type="GO" id="GO:0005524">
    <property type="term" value="F:ATP binding"/>
    <property type="evidence" value="ECO:0007669"/>
    <property type="project" value="UniProtKB-KW"/>
</dbReference>
<evidence type="ECO:0000256" key="11">
    <source>
        <dbReference type="ARBA" id="ARBA00023012"/>
    </source>
</evidence>
<dbReference type="GO" id="GO:0016020">
    <property type="term" value="C:membrane"/>
    <property type="evidence" value="ECO:0007669"/>
    <property type="project" value="UniProtKB-SubCell"/>
</dbReference>
<comment type="subcellular location">
    <subcellularLocation>
        <location evidence="2">Membrane</location>
    </subcellularLocation>
</comment>
<evidence type="ECO:0000256" key="6">
    <source>
        <dbReference type="ARBA" id="ARBA00022692"/>
    </source>
</evidence>
<dbReference type="Pfam" id="PF07730">
    <property type="entry name" value="HisKA_3"/>
    <property type="match status" value="1"/>
</dbReference>